<sequence length="381" mass="42719">MALRTSGSDSRGRKRNADEHEAQLTAERRGPRPAGHYQGALPVLPTAPSPPPRPKHSAVVDIRLTLYQAPTRYLPFSNSLLKLARDESLTTSLEAIATRTKKTEDINKLFKRPIRIISPQSQSTTISWYDVMTIKRTNPHSFSPVIGMDGSRSLVFRCKGVYAEIDEDDWYRISLGALDILPFQQPLKRDEKAFRVTINMLEGHASLMCRKTAEWAARAQTLQGKVGHLRQLATNKDDSSSFSTRDDGSTPNQEFNQHSVGKSDKFQTLLMQALHRLPRGGIIRPPCDSCRRLRLPCTKVKTRCDGCKNRSGKCGWELVTDEEVAQLQAHVEAIVEKEHKAAGAAGQNARKESLDQTGLFKSDKKMARPQSKMKIVIKKEH</sequence>
<feature type="compositionally biased region" description="Basic and acidic residues" evidence="2">
    <location>
        <begin position="235"/>
        <end position="248"/>
    </location>
</feature>
<feature type="region of interest" description="Disordered" evidence="2">
    <location>
        <begin position="1"/>
        <end position="56"/>
    </location>
</feature>
<accession>A0A2A9P5W9</accession>
<feature type="region of interest" description="Disordered" evidence="2">
    <location>
        <begin position="341"/>
        <end position="381"/>
    </location>
</feature>
<dbReference type="OrthoDB" id="5422841at2759"/>
<dbReference type="InterPro" id="IPR001138">
    <property type="entry name" value="Zn2Cys6_DnaBD"/>
</dbReference>
<protein>
    <recommendedName>
        <fullName evidence="5">Zn(2)-C6 fungal-type domain-containing protein</fullName>
    </recommendedName>
</protein>
<dbReference type="STRING" id="268505.A0A2A9P5W9"/>
<dbReference type="CDD" id="cd00067">
    <property type="entry name" value="GAL4"/>
    <property type="match status" value="1"/>
</dbReference>
<proteinExistence type="predicted"/>
<dbReference type="GO" id="GO:0008270">
    <property type="term" value="F:zinc ion binding"/>
    <property type="evidence" value="ECO:0007669"/>
    <property type="project" value="InterPro"/>
</dbReference>
<dbReference type="AlphaFoldDB" id="A0A2A9P5W9"/>
<dbReference type="EMBL" id="LAZP02000520">
    <property type="protein sequence ID" value="PFH56728.1"/>
    <property type="molecule type" value="Genomic_DNA"/>
</dbReference>
<evidence type="ECO:0000313" key="4">
    <source>
        <dbReference type="Proteomes" id="UP000037136"/>
    </source>
</evidence>
<evidence type="ECO:0000313" key="3">
    <source>
        <dbReference type="EMBL" id="PFH56728.1"/>
    </source>
</evidence>
<evidence type="ECO:0008006" key="5">
    <source>
        <dbReference type="Google" id="ProtNLM"/>
    </source>
</evidence>
<organism evidence="3 4">
    <name type="scientific">Ophiocordyceps unilateralis</name>
    <name type="common">Zombie-ant fungus</name>
    <name type="synonym">Torrubia unilateralis</name>
    <dbReference type="NCBI Taxonomy" id="268505"/>
    <lineage>
        <taxon>Eukaryota</taxon>
        <taxon>Fungi</taxon>
        <taxon>Dikarya</taxon>
        <taxon>Ascomycota</taxon>
        <taxon>Pezizomycotina</taxon>
        <taxon>Sordariomycetes</taxon>
        <taxon>Hypocreomycetidae</taxon>
        <taxon>Hypocreales</taxon>
        <taxon>Ophiocordycipitaceae</taxon>
        <taxon>Ophiocordyceps</taxon>
    </lineage>
</organism>
<dbReference type="Proteomes" id="UP000037136">
    <property type="component" value="Unassembled WGS sequence"/>
</dbReference>
<feature type="region of interest" description="Disordered" evidence="2">
    <location>
        <begin position="228"/>
        <end position="261"/>
    </location>
</feature>
<keyword evidence="4" id="KW-1185">Reference proteome</keyword>
<keyword evidence="1" id="KW-0539">Nucleus</keyword>
<feature type="compositionally biased region" description="Polar residues" evidence="2">
    <location>
        <begin position="249"/>
        <end position="260"/>
    </location>
</feature>
<name>A0A2A9P5W9_OPHUN</name>
<feature type="compositionally biased region" description="Basic and acidic residues" evidence="2">
    <location>
        <begin position="15"/>
        <end position="30"/>
    </location>
</feature>
<evidence type="ECO:0000256" key="2">
    <source>
        <dbReference type="SAM" id="MobiDB-lite"/>
    </source>
</evidence>
<comment type="caution">
    <text evidence="3">The sequence shown here is derived from an EMBL/GenBank/DDBJ whole genome shotgun (WGS) entry which is preliminary data.</text>
</comment>
<gene>
    <name evidence="3" type="ORF">XA68_16091</name>
</gene>
<reference evidence="3 4" key="1">
    <citation type="journal article" date="2015" name="BMC Genomics">
        <title>Gene expression during zombie ant biting behavior reflects the complexity underlying fungal parasitic behavioral manipulation.</title>
        <authorList>
            <person name="de Bekker C."/>
            <person name="Ohm R.A."/>
            <person name="Loreto R.G."/>
            <person name="Sebastian A."/>
            <person name="Albert I."/>
            <person name="Merrow M."/>
            <person name="Brachmann A."/>
            <person name="Hughes D.P."/>
        </authorList>
    </citation>
    <scope>NUCLEOTIDE SEQUENCE [LARGE SCALE GENOMIC DNA]</scope>
    <source>
        <strain evidence="3 4">SC16a</strain>
    </source>
</reference>
<evidence type="ECO:0000256" key="1">
    <source>
        <dbReference type="ARBA" id="ARBA00023242"/>
    </source>
</evidence>
<dbReference type="GO" id="GO:0000981">
    <property type="term" value="F:DNA-binding transcription factor activity, RNA polymerase II-specific"/>
    <property type="evidence" value="ECO:0007669"/>
    <property type="project" value="InterPro"/>
</dbReference>
<reference evidence="3 4" key="2">
    <citation type="journal article" date="2017" name="Sci. Rep.">
        <title>Ant-infecting Ophiocordyceps genomes reveal a high diversity of potential behavioral manipulation genes and a possible major role for enterotoxins.</title>
        <authorList>
            <person name="de Bekker C."/>
            <person name="Ohm R.A."/>
            <person name="Evans H.C."/>
            <person name="Brachmann A."/>
            <person name="Hughes D.P."/>
        </authorList>
    </citation>
    <scope>NUCLEOTIDE SEQUENCE [LARGE SCALE GENOMIC DNA]</scope>
    <source>
        <strain evidence="3 4">SC16a</strain>
    </source>
</reference>